<feature type="compositionally biased region" description="Basic and acidic residues" evidence="1">
    <location>
        <begin position="12"/>
        <end position="21"/>
    </location>
</feature>
<protein>
    <submittedName>
        <fullName evidence="3">Uncharacterized protein</fullName>
    </submittedName>
</protein>
<dbReference type="OMA" id="EDTITRC"/>
<dbReference type="Pfam" id="PF03140">
    <property type="entry name" value="DUF247"/>
    <property type="match status" value="1"/>
</dbReference>
<keyword evidence="2" id="KW-0812">Transmembrane</keyword>
<evidence type="ECO:0000256" key="2">
    <source>
        <dbReference type="SAM" id="Phobius"/>
    </source>
</evidence>
<sequence>MENPHQAISIGGEKEEEKGATRESSSQAVEEKDKVDEATLTIGNEEEEGTVMVTDLIKRIVNKQKQKRDKPFSIFRVPPSLAGISIKACQPELLSIGPYHRGIGDFKERKRYFLPLLDTQQRQFIMFGFLKFFMFKQNEKRTKECYSEAIDMPSEDFNSMMLFDASFILELLYLESNDDPELQMPWLKPILMRDLLKLENQLPFFVLRRVYNISISTRRHTNASTNQQPDSLASLFFRFLDLPFAETINVPQNYKDLQIDHLLDLVHKSFTPCSPSIRQDHGNYRPSAQSIQCVTLLRSSGIKFIPNREAKSFLDIDFKRRVLKIPPITINELTKTLFINCIALEQCRQHGSMYFTTYVAFMSFLINSPRDVAFLCADGIISSSSENDQYIADLFNELGKNIDFNIRTCYLSKQFREVEAYYSSYWGTFIRTYFRSPWTFISVLSASVLLIFTATQTIVTVMGYIRQF</sequence>
<name>A0A834YWI8_TETSI</name>
<evidence type="ECO:0000313" key="3">
    <source>
        <dbReference type="EMBL" id="KAF8395660.1"/>
    </source>
</evidence>
<dbReference type="AlphaFoldDB" id="A0A834YWI8"/>
<gene>
    <name evidence="3" type="ORF">HHK36_019610</name>
</gene>
<dbReference type="OrthoDB" id="939823at2759"/>
<dbReference type="EMBL" id="JABCRI010000013">
    <property type="protein sequence ID" value="KAF8395660.1"/>
    <property type="molecule type" value="Genomic_DNA"/>
</dbReference>
<evidence type="ECO:0000313" key="4">
    <source>
        <dbReference type="Proteomes" id="UP000655225"/>
    </source>
</evidence>
<keyword evidence="2" id="KW-1133">Transmembrane helix</keyword>
<proteinExistence type="predicted"/>
<dbReference type="InterPro" id="IPR004158">
    <property type="entry name" value="DUF247_pln"/>
</dbReference>
<feature type="region of interest" description="Disordered" evidence="1">
    <location>
        <begin position="1"/>
        <end position="40"/>
    </location>
</feature>
<dbReference type="Proteomes" id="UP000655225">
    <property type="component" value="Unassembled WGS sequence"/>
</dbReference>
<evidence type="ECO:0000256" key="1">
    <source>
        <dbReference type="SAM" id="MobiDB-lite"/>
    </source>
</evidence>
<dbReference type="PANTHER" id="PTHR31170">
    <property type="entry name" value="BNAC04G53230D PROTEIN"/>
    <property type="match status" value="1"/>
</dbReference>
<keyword evidence="4" id="KW-1185">Reference proteome</keyword>
<reference evidence="3 4" key="1">
    <citation type="submission" date="2020-04" db="EMBL/GenBank/DDBJ databases">
        <title>Plant Genome Project.</title>
        <authorList>
            <person name="Zhang R.-G."/>
        </authorList>
    </citation>
    <scope>NUCLEOTIDE SEQUENCE [LARGE SCALE GENOMIC DNA]</scope>
    <source>
        <strain evidence="3">YNK0</strain>
        <tissue evidence="3">Leaf</tissue>
    </source>
</reference>
<accession>A0A834YWI8</accession>
<organism evidence="3 4">
    <name type="scientific">Tetracentron sinense</name>
    <name type="common">Spur-leaf</name>
    <dbReference type="NCBI Taxonomy" id="13715"/>
    <lineage>
        <taxon>Eukaryota</taxon>
        <taxon>Viridiplantae</taxon>
        <taxon>Streptophyta</taxon>
        <taxon>Embryophyta</taxon>
        <taxon>Tracheophyta</taxon>
        <taxon>Spermatophyta</taxon>
        <taxon>Magnoliopsida</taxon>
        <taxon>Trochodendrales</taxon>
        <taxon>Trochodendraceae</taxon>
        <taxon>Tetracentron</taxon>
    </lineage>
</organism>
<dbReference type="PANTHER" id="PTHR31170:SF25">
    <property type="entry name" value="BNAA09G04570D PROTEIN"/>
    <property type="match status" value="1"/>
</dbReference>
<comment type="caution">
    <text evidence="3">The sequence shown here is derived from an EMBL/GenBank/DDBJ whole genome shotgun (WGS) entry which is preliminary data.</text>
</comment>
<feature type="transmembrane region" description="Helical" evidence="2">
    <location>
        <begin position="438"/>
        <end position="465"/>
    </location>
</feature>
<keyword evidence="2" id="KW-0472">Membrane</keyword>